<keyword evidence="2" id="KW-0732">Signal</keyword>
<dbReference type="EMBL" id="JAGKHQ010000018">
    <property type="protein sequence ID" value="KAG7484970.1"/>
    <property type="molecule type" value="Genomic_DNA"/>
</dbReference>
<gene>
    <name evidence="3" type="ORF">JOB18_000057</name>
</gene>
<dbReference type="Proteomes" id="UP000693946">
    <property type="component" value="Linkage Group LG6"/>
</dbReference>
<evidence type="ECO:0000256" key="2">
    <source>
        <dbReference type="SAM" id="SignalP"/>
    </source>
</evidence>
<keyword evidence="1" id="KW-0812">Transmembrane</keyword>
<keyword evidence="1" id="KW-0472">Membrane</keyword>
<reference evidence="3 4" key="1">
    <citation type="journal article" date="2021" name="Sci. Rep.">
        <title>Chromosome anchoring in Senegalese sole (Solea senegalensis) reveals sex-associated markers and genome rearrangements in flatfish.</title>
        <authorList>
            <person name="Guerrero-Cozar I."/>
            <person name="Gomez-Garrido J."/>
            <person name="Berbel C."/>
            <person name="Martinez-Blanch J.F."/>
            <person name="Alioto T."/>
            <person name="Claros M.G."/>
            <person name="Gagnaire P.A."/>
            <person name="Manchado M."/>
        </authorList>
    </citation>
    <scope>NUCLEOTIDE SEQUENCE [LARGE SCALE GENOMIC DNA]</scope>
    <source>
        <strain evidence="3">Sse05_10M</strain>
    </source>
</reference>
<evidence type="ECO:0000313" key="3">
    <source>
        <dbReference type="EMBL" id="KAG7484970.1"/>
    </source>
</evidence>
<evidence type="ECO:0000313" key="4">
    <source>
        <dbReference type="Proteomes" id="UP000693946"/>
    </source>
</evidence>
<dbReference type="AlphaFoldDB" id="A0AAV6Q541"/>
<comment type="caution">
    <text evidence="3">The sequence shown here is derived from an EMBL/GenBank/DDBJ whole genome shotgun (WGS) entry which is preliminary data.</text>
</comment>
<sequence length="216" mass="24673">MRLLLAIALLLLFLWLHKAHTSSDSWYGQQCESVSSSKAVVSLLLSPLTLYSWLTTTLLRLFLAVPPLVLGAIFNSLLLLMAWPWCIASVCISVLLKCLHVALYLLHLALVVCVVAILTLEQHKMADRAATADQNALYQQKKPESRHNITRLRMFGRRIAQHQKQEEERGERMRMREGRNCQCLFMLCNLKQQKEEEFTGKCHISLTHTSLTLTNC</sequence>
<organism evidence="3 4">
    <name type="scientific">Solea senegalensis</name>
    <name type="common">Senegalese sole</name>
    <dbReference type="NCBI Taxonomy" id="28829"/>
    <lineage>
        <taxon>Eukaryota</taxon>
        <taxon>Metazoa</taxon>
        <taxon>Chordata</taxon>
        <taxon>Craniata</taxon>
        <taxon>Vertebrata</taxon>
        <taxon>Euteleostomi</taxon>
        <taxon>Actinopterygii</taxon>
        <taxon>Neopterygii</taxon>
        <taxon>Teleostei</taxon>
        <taxon>Neoteleostei</taxon>
        <taxon>Acanthomorphata</taxon>
        <taxon>Carangaria</taxon>
        <taxon>Pleuronectiformes</taxon>
        <taxon>Pleuronectoidei</taxon>
        <taxon>Soleidae</taxon>
        <taxon>Solea</taxon>
    </lineage>
</organism>
<feature type="chain" id="PRO_5043327808" evidence="2">
    <location>
        <begin position="22"/>
        <end position="216"/>
    </location>
</feature>
<evidence type="ECO:0000256" key="1">
    <source>
        <dbReference type="SAM" id="Phobius"/>
    </source>
</evidence>
<keyword evidence="4" id="KW-1185">Reference proteome</keyword>
<proteinExistence type="predicted"/>
<name>A0AAV6Q541_SOLSE</name>
<accession>A0AAV6Q541</accession>
<protein>
    <submittedName>
        <fullName evidence="3">Uncharacterized protein</fullName>
    </submittedName>
</protein>
<keyword evidence="1" id="KW-1133">Transmembrane helix</keyword>
<feature type="signal peptide" evidence="2">
    <location>
        <begin position="1"/>
        <end position="21"/>
    </location>
</feature>
<feature type="transmembrane region" description="Helical" evidence="1">
    <location>
        <begin position="102"/>
        <end position="120"/>
    </location>
</feature>